<feature type="transmembrane region" description="Helical" evidence="5">
    <location>
        <begin position="12"/>
        <end position="30"/>
    </location>
</feature>
<feature type="transmembrane region" description="Helical" evidence="5">
    <location>
        <begin position="92"/>
        <end position="111"/>
    </location>
</feature>
<evidence type="ECO:0000256" key="2">
    <source>
        <dbReference type="ARBA" id="ARBA00022692"/>
    </source>
</evidence>
<accession>A0A0V8RX96</accession>
<evidence type="ECO:0000256" key="1">
    <source>
        <dbReference type="ARBA" id="ARBA00004141"/>
    </source>
</evidence>
<dbReference type="InterPro" id="IPR002781">
    <property type="entry name" value="TM_pro_TauE-like"/>
</dbReference>
<proteinExistence type="inferred from homology"/>
<evidence type="ECO:0000313" key="7">
    <source>
        <dbReference type="Proteomes" id="UP000053352"/>
    </source>
</evidence>
<evidence type="ECO:0000256" key="5">
    <source>
        <dbReference type="RuleBase" id="RU363041"/>
    </source>
</evidence>
<feature type="transmembrane region" description="Helical" evidence="5">
    <location>
        <begin position="233"/>
        <end position="254"/>
    </location>
</feature>
<dbReference type="EMBL" id="LNTB01000001">
    <property type="protein sequence ID" value="KSW12586.1"/>
    <property type="molecule type" value="Genomic_DNA"/>
</dbReference>
<keyword evidence="3 5" id="KW-1133">Transmembrane helix</keyword>
<keyword evidence="7" id="KW-1185">Reference proteome</keyword>
<comment type="subcellular location">
    <subcellularLocation>
        <location evidence="5">Cell membrane</location>
        <topology evidence="5">Multi-pass membrane protein</topology>
    </subcellularLocation>
    <subcellularLocation>
        <location evidence="1">Membrane</location>
        <topology evidence="1">Multi-pass membrane protein</topology>
    </subcellularLocation>
</comment>
<comment type="similarity">
    <text evidence="5">Belongs to the 4-toluene sulfonate uptake permease (TSUP) (TC 2.A.102) family.</text>
</comment>
<reference evidence="6 7" key="1">
    <citation type="submission" date="2015-11" db="EMBL/GenBank/DDBJ databases">
        <title>Genome sequence of Pyrodictium occultum PL-19, a marine hyperthermophilic archaeon isolated from Volcano, Italy.</title>
        <authorList>
            <person name="Utturkar S."/>
            <person name="Huber H."/>
            <person name="Leptihn S."/>
            <person name="Brown S."/>
            <person name="Stetter K.O."/>
            <person name="Podar M."/>
        </authorList>
    </citation>
    <scope>NUCLEOTIDE SEQUENCE [LARGE SCALE GENOMIC DNA]</scope>
    <source>
        <strain evidence="6 7">PL-19</strain>
    </source>
</reference>
<feature type="transmembrane region" description="Helical" evidence="5">
    <location>
        <begin position="170"/>
        <end position="187"/>
    </location>
</feature>
<dbReference type="PANTHER" id="PTHR43701:SF2">
    <property type="entry name" value="MEMBRANE TRANSPORTER PROTEIN YJNA-RELATED"/>
    <property type="match status" value="1"/>
</dbReference>
<keyword evidence="2 5" id="KW-0812">Transmembrane</keyword>
<dbReference type="Pfam" id="PF01925">
    <property type="entry name" value="TauE"/>
    <property type="match status" value="1"/>
</dbReference>
<keyword evidence="5" id="KW-1003">Cell membrane</keyword>
<feature type="transmembrane region" description="Helical" evidence="5">
    <location>
        <begin position="138"/>
        <end position="164"/>
    </location>
</feature>
<keyword evidence="4 5" id="KW-0472">Membrane</keyword>
<comment type="caution">
    <text evidence="6">The sequence shown here is derived from an EMBL/GenBank/DDBJ whole genome shotgun (WGS) entry which is preliminary data.</text>
</comment>
<evidence type="ECO:0000256" key="4">
    <source>
        <dbReference type="ARBA" id="ARBA00023136"/>
    </source>
</evidence>
<gene>
    <name evidence="6" type="ORF">CF15_07680</name>
</gene>
<feature type="transmembrane region" description="Helical" evidence="5">
    <location>
        <begin position="66"/>
        <end position="86"/>
    </location>
</feature>
<evidence type="ECO:0000313" key="6">
    <source>
        <dbReference type="EMBL" id="KSW12586.1"/>
    </source>
</evidence>
<organism evidence="6 7">
    <name type="scientific">Pyrodictium occultum</name>
    <dbReference type="NCBI Taxonomy" id="2309"/>
    <lineage>
        <taxon>Archaea</taxon>
        <taxon>Thermoproteota</taxon>
        <taxon>Thermoprotei</taxon>
        <taxon>Desulfurococcales</taxon>
        <taxon>Pyrodictiaceae</taxon>
        <taxon>Pyrodictium</taxon>
    </lineage>
</organism>
<feature type="transmembrane region" description="Helical" evidence="5">
    <location>
        <begin position="199"/>
        <end position="221"/>
    </location>
</feature>
<name>A0A0V8RX96_PYROC</name>
<dbReference type="Proteomes" id="UP000053352">
    <property type="component" value="Unassembled WGS sequence"/>
</dbReference>
<evidence type="ECO:0000256" key="3">
    <source>
        <dbReference type="ARBA" id="ARBA00022989"/>
    </source>
</evidence>
<dbReference type="PANTHER" id="PTHR43701">
    <property type="entry name" value="MEMBRANE TRANSPORTER PROTEIN MJ0441-RELATED"/>
    <property type="match status" value="1"/>
</dbReference>
<dbReference type="GO" id="GO:0005886">
    <property type="term" value="C:plasma membrane"/>
    <property type="evidence" value="ECO:0007669"/>
    <property type="project" value="UniProtKB-SubCell"/>
</dbReference>
<dbReference type="InterPro" id="IPR051598">
    <property type="entry name" value="TSUP/Inactive_protease-like"/>
</dbReference>
<feature type="transmembrane region" description="Helical" evidence="5">
    <location>
        <begin position="36"/>
        <end position="54"/>
    </location>
</feature>
<sequence>MIGFVLNIMGGYLGLGGCAVMLPAVLMIIFKEPVPVAVGTTALAVLISASIITTRAGLRMIDRRSMLVLGAWGALGAAIGDLLYAAAARKPWVLLLSLSAVFAYAAFRMVWETVRGARVLAGRQLARRMPGGAVAKSLLGLVDGFGAGFLGLGTCIVIPVSIYVLGAEPGVAVMTAMSSLVWAVLVSSAQKLAIGAASVVDAVLLAVGIIVGAVVGARLVPRTPGWAVVRLRQLFAIIFAAVSVKLLLSGLALMHAG</sequence>
<dbReference type="AlphaFoldDB" id="A0A0V8RX96"/>
<protein>
    <recommendedName>
        <fullName evidence="5">Probable membrane transporter protein</fullName>
    </recommendedName>
</protein>
<dbReference type="STRING" id="2309.CF15_07680"/>